<reference evidence="17 18" key="1">
    <citation type="submission" date="2020-01" db="EMBL/GenBank/DDBJ databases">
        <authorList>
            <person name="Kim M.K."/>
        </authorList>
    </citation>
    <scope>NUCLEOTIDE SEQUENCE [LARGE SCALE GENOMIC DNA]</scope>
    <source>
        <strain evidence="17 18">172606-1</strain>
    </source>
</reference>
<keyword evidence="16" id="KW-0479">Metal-binding</keyword>
<comment type="function">
    <text evidence="16">Catalyzes the phosphorylation of pantothenate (Pan), the first step in CoA biosynthesis.</text>
</comment>
<comment type="similarity">
    <text evidence="14 16">Belongs to the type III pantothenate kinase family.</text>
</comment>
<keyword evidence="10 16" id="KW-0418">Kinase</keyword>
<dbReference type="GO" id="GO:0004594">
    <property type="term" value="F:pantothenate kinase activity"/>
    <property type="evidence" value="ECO:0007669"/>
    <property type="project" value="UniProtKB-UniRule"/>
</dbReference>
<comment type="cofactor">
    <cofactor evidence="16">
        <name>NH4(+)</name>
        <dbReference type="ChEBI" id="CHEBI:28938"/>
    </cofactor>
    <cofactor evidence="16">
        <name>K(+)</name>
        <dbReference type="ChEBI" id="CHEBI:29103"/>
    </cofactor>
    <text evidence="16">A monovalent cation. Ammonium or potassium.</text>
</comment>
<keyword evidence="7 16" id="KW-0963">Cytoplasm</keyword>
<dbReference type="InterPro" id="IPR004619">
    <property type="entry name" value="Type_III_PanK"/>
</dbReference>
<dbReference type="RefSeq" id="WP_162444554.1">
    <property type="nucleotide sequence ID" value="NZ_CP048222.1"/>
</dbReference>
<feature type="binding site" evidence="16">
    <location>
        <position position="114"/>
    </location>
    <ligand>
        <name>K(+)</name>
        <dbReference type="ChEBI" id="CHEBI:29103"/>
    </ligand>
</feature>
<comment type="cofactor">
    <cofactor evidence="2">
        <name>K(+)</name>
        <dbReference type="ChEBI" id="CHEBI:29103"/>
    </cofactor>
</comment>
<feature type="binding site" evidence="16">
    <location>
        <position position="84"/>
    </location>
    <ligand>
        <name>substrate</name>
    </ligand>
</feature>
<dbReference type="SUPFAM" id="SSF53067">
    <property type="entry name" value="Actin-like ATPase domain"/>
    <property type="match status" value="2"/>
</dbReference>
<evidence type="ECO:0000256" key="14">
    <source>
        <dbReference type="ARBA" id="ARBA00038036"/>
    </source>
</evidence>
<sequence>MNLIIDAGNTSTKIAFFENNQLIATYPHVSLQDITTHINQHAPAYGIICSVNQDSTIFQQALQPFLDKVFVLDHLLPVPITNRYQTPQTLGKDRLAAVCGATYLYGEYACLVIDMGTCITYDFVDAQKNYWGGSISPGLQMRFKAMHTFTARLPLLEPEPDTVPLTGTNTIEAMQSGAIHGMTCEIEGIIKEYRKNFSKMHVIFCGGDATFFENKIKESIFVIPELVLVGLNRILEYNVSLV</sequence>
<evidence type="ECO:0000256" key="10">
    <source>
        <dbReference type="ARBA" id="ARBA00022777"/>
    </source>
</evidence>
<dbReference type="UniPathway" id="UPA00241">
    <property type="reaction ID" value="UER00352"/>
</dbReference>
<proteinExistence type="inferred from homology"/>
<evidence type="ECO:0000256" key="12">
    <source>
        <dbReference type="ARBA" id="ARBA00022958"/>
    </source>
</evidence>
<evidence type="ECO:0000256" key="7">
    <source>
        <dbReference type="ARBA" id="ARBA00022490"/>
    </source>
</evidence>
<comment type="subcellular location">
    <subcellularLocation>
        <location evidence="3 16">Cytoplasm</location>
    </subcellularLocation>
</comment>
<protein>
    <recommendedName>
        <fullName evidence="15 16">Type III pantothenate kinase</fullName>
        <ecNumber evidence="6 16">2.7.1.33</ecNumber>
    </recommendedName>
    <alternativeName>
        <fullName evidence="16">PanK-III</fullName>
    </alternativeName>
    <alternativeName>
        <fullName evidence="16">Pantothenic acid kinase</fullName>
    </alternativeName>
</protein>
<dbReference type="HAMAP" id="MF_01274">
    <property type="entry name" value="Pantothen_kinase_3"/>
    <property type="match status" value="1"/>
</dbReference>
<evidence type="ECO:0000256" key="6">
    <source>
        <dbReference type="ARBA" id="ARBA00012102"/>
    </source>
</evidence>
<dbReference type="EMBL" id="CP048222">
    <property type="protein sequence ID" value="QHT68543.1"/>
    <property type="molecule type" value="Genomic_DNA"/>
</dbReference>
<evidence type="ECO:0000256" key="13">
    <source>
        <dbReference type="ARBA" id="ARBA00022993"/>
    </source>
</evidence>
<evidence type="ECO:0000256" key="5">
    <source>
        <dbReference type="ARBA" id="ARBA00011738"/>
    </source>
</evidence>
<keyword evidence="18" id="KW-1185">Reference proteome</keyword>
<evidence type="ECO:0000256" key="9">
    <source>
        <dbReference type="ARBA" id="ARBA00022741"/>
    </source>
</evidence>
<keyword evidence="9 16" id="KW-0547">Nucleotide-binding</keyword>
<dbReference type="Pfam" id="PF03309">
    <property type="entry name" value="Pan_kinase"/>
    <property type="match status" value="1"/>
</dbReference>
<evidence type="ECO:0000256" key="8">
    <source>
        <dbReference type="ARBA" id="ARBA00022679"/>
    </source>
</evidence>
<feature type="active site" description="Proton acceptor" evidence="16">
    <location>
        <position position="93"/>
    </location>
</feature>
<keyword evidence="12 16" id="KW-0630">Potassium</keyword>
<dbReference type="PANTHER" id="PTHR34265">
    <property type="entry name" value="TYPE III PANTOTHENATE KINASE"/>
    <property type="match status" value="1"/>
</dbReference>
<evidence type="ECO:0000256" key="11">
    <source>
        <dbReference type="ARBA" id="ARBA00022840"/>
    </source>
</evidence>
<evidence type="ECO:0000256" key="16">
    <source>
        <dbReference type="HAMAP-Rule" id="MF_01274"/>
    </source>
</evidence>
<dbReference type="NCBIfam" id="TIGR00671">
    <property type="entry name" value="baf"/>
    <property type="match status" value="1"/>
</dbReference>
<feature type="binding site" evidence="16">
    <location>
        <begin position="6"/>
        <end position="13"/>
    </location>
    <ligand>
        <name>ATP</name>
        <dbReference type="ChEBI" id="CHEBI:30616"/>
    </ligand>
</feature>
<comment type="pathway">
    <text evidence="4 16">Cofactor biosynthesis; coenzyme A biosynthesis; CoA from (R)-pantothenate: step 1/5.</text>
</comment>
<evidence type="ECO:0000256" key="4">
    <source>
        <dbReference type="ARBA" id="ARBA00005225"/>
    </source>
</evidence>
<evidence type="ECO:0000313" key="18">
    <source>
        <dbReference type="Proteomes" id="UP000480178"/>
    </source>
</evidence>
<feature type="binding site" evidence="16">
    <location>
        <begin position="91"/>
        <end position="94"/>
    </location>
    <ligand>
        <name>substrate</name>
    </ligand>
</feature>
<keyword evidence="11 16" id="KW-0067">ATP-binding</keyword>
<evidence type="ECO:0000256" key="3">
    <source>
        <dbReference type="ARBA" id="ARBA00004496"/>
    </source>
</evidence>
<feature type="binding site" evidence="16">
    <location>
        <position position="117"/>
    </location>
    <ligand>
        <name>ATP</name>
        <dbReference type="ChEBI" id="CHEBI:30616"/>
    </ligand>
</feature>
<comment type="subunit">
    <text evidence="5 16">Homodimer.</text>
</comment>
<dbReference type="InterPro" id="IPR043129">
    <property type="entry name" value="ATPase_NBD"/>
</dbReference>
<evidence type="ECO:0000256" key="1">
    <source>
        <dbReference type="ARBA" id="ARBA00001206"/>
    </source>
</evidence>
<dbReference type="GO" id="GO:0015937">
    <property type="term" value="P:coenzyme A biosynthetic process"/>
    <property type="evidence" value="ECO:0007669"/>
    <property type="project" value="UniProtKB-UniRule"/>
</dbReference>
<feature type="binding site" evidence="16">
    <location>
        <position position="170"/>
    </location>
    <ligand>
        <name>substrate</name>
    </ligand>
</feature>
<dbReference type="Proteomes" id="UP000480178">
    <property type="component" value="Chromosome"/>
</dbReference>
<comment type="catalytic activity">
    <reaction evidence="1 16">
        <text>(R)-pantothenate + ATP = (R)-4'-phosphopantothenate + ADP + H(+)</text>
        <dbReference type="Rhea" id="RHEA:16373"/>
        <dbReference type="ChEBI" id="CHEBI:10986"/>
        <dbReference type="ChEBI" id="CHEBI:15378"/>
        <dbReference type="ChEBI" id="CHEBI:29032"/>
        <dbReference type="ChEBI" id="CHEBI:30616"/>
        <dbReference type="ChEBI" id="CHEBI:456216"/>
        <dbReference type="EC" id="2.7.1.33"/>
    </reaction>
</comment>
<dbReference type="PANTHER" id="PTHR34265:SF1">
    <property type="entry name" value="TYPE III PANTOTHENATE KINASE"/>
    <property type="match status" value="1"/>
</dbReference>
<dbReference type="EC" id="2.7.1.33" evidence="6 16"/>
<dbReference type="Gene3D" id="3.30.420.40">
    <property type="match status" value="1"/>
</dbReference>
<organism evidence="17 18">
    <name type="scientific">Rhodocytophaga rosea</name>
    <dbReference type="NCBI Taxonomy" id="2704465"/>
    <lineage>
        <taxon>Bacteria</taxon>
        <taxon>Pseudomonadati</taxon>
        <taxon>Bacteroidota</taxon>
        <taxon>Cytophagia</taxon>
        <taxon>Cytophagales</taxon>
        <taxon>Rhodocytophagaceae</taxon>
        <taxon>Rhodocytophaga</taxon>
    </lineage>
</organism>
<keyword evidence="13 16" id="KW-0173">Coenzyme A biosynthesis</keyword>
<name>A0A6C0GLL9_9BACT</name>
<dbReference type="CDD" id="cd24015">
    <property type="entry name" value="ASKHA_NBD_PanK-III"/>
    <property type="match status" value="1"/>
</dbReference>
<evidence type="ECO:0000313" key="17">
    <source>
        <dbReference type="EMBL" id="QHT68543.1"/>
    </source>
</evidence>
<evidence type="ECO:0000256" key="2">
    <source>
        <dbReference type="ARBA" id="ARBA00001958"/>
    </source>
</evidence>
<evidence type="ECO:0000256" key="15">
    <source>
        <dbReference type="ARBA" id="ARBA00040883"/>
    </source>
</evidence>
<dbReference type="KEGG" id="rhoz:GXP67_18785"/>
<accession>A0A6C0GLL9</accession>
<gene>
    <name evidence="16" type="primary">coaX</name>
    <name evidence="17" type="ORF">GXP67_18785</name>
</gene>
<dbReference type="GO" id="GO:0005524">
    <property type="term" value="F:ATP binding"/>
    <property type="evidence" value="ECO:0007669"/>
    <property type="project" value="UniProtKB-UniRule"/>
</dbReference>
<dbReference type="GO" id="GO:0046872">
    <property type="term" value="F:metal ion binding"/>
    <property type="evidence" value="ECO:0007669"/>
    <property type="project" value="UniProtKB-KW"/>
</dbReference>
<keyword evidence="8 16" id="KW-0808">Transferase</keyword>
<dbReference type="GO" id="GO:0005737">
    <property type="term" value="C:cytoplasm"/>
    <property type="evidence" value="ECO:0007669"/>
    <property type="project" value="UniProtKB-SubCell"/>
</dbReference>
<dbReference type="AlphaFoldDB" id="A0A6C0GLL9"/>